<dbReference type="InterPro" id="IPR017938">
    <property type="entry name" value="Riboflavin_synthase-like_b-brl"/>
</dbReference>
<dbReference type="NCBIfam" id="NF004317">
    <property type="entry name" value="PRK05713.1"/>
    <property type="match status" value="1"/>
</dbReference>
<dbReference type="InterPro" id="IPR001041">
    <property type="entry name" value="2Fe-2S_ferredoxin-type"/>
</dbReference>
<evidence type="ECO:0000259" key="2">
    <source>
        <dbReference type="PROSITE" id="PS51384"/>
    </source>
</evidence>
<dbReference type="PANTHER" id="PTHR47354:SF3">
    <property type="entry name" value="OXIDOREDUCTASE-RELATED"/>
    <property type="match status" value="1"/>
</dbReference>
<protein>
    <recommendedName>
        <fullName evidence="5">Iron-sulfur-binding ferredoxin reductase</fullName>
    </recommendedName>
</protein>
<comment type="caution">
    <text evidence="3">The sequence shown here is derived from an EMBL/GenBank/DDBJ whole genome shotgun (WGS) entry which is preliminary data.</text>
</comment>
<dbReference type="Pfam" id="PF00175">
    <property type="entry name" value="NAD_binding_1"/>
    <property type="match status" value="1"/>
</dbReference>
<keyword evidence="4" id="KW-1185">Reference proteome</keyword>
<dbReference type="PROSITE" id="PS51085">
    <property type="entry name" value="2FE2S_FER_2"/>
    <property type="match status" value="1"/>
</dbReference>
<dbReference type="PRINTS" id="PR00410">
    <property type="entry name" value="PHEHYDRXLASE"/>
</dbReference>
<dbReference type="InterPro" id="IPR001433">
    <property type="entry name" value="OxRdtase_FAD/NAD-bd"/>
</dbReference>
<dbReference type="InterPro" id="IPR012675">
    <property type="entry name" value="Beta-grasp_dom_sf"/>
</dbReference>
<dbReference type="InterPro" id="IPR050415">
    <property type="entry name" value="MRET"/>
</dbReference>
<dbReference type="SUPFAM" id="SSF52343">
    <property type="entry name" value="Ferredoxin reductase-like, C-terminal NADP-linked domain"/>
    <property type="match status" value="1"/>
</dbReference>
<dbReference type="EMBL" id="BMNW01000003">
    <property type="protein sequence ID" value="GGM05074.1"/>
    <property type="molecule type" value="Genomic_DNA"/>
</dbReference>
<evidence type="ECO:0000313" key="4">
    <source>
        <dbReference type="Proteomes" id="UP000616499"/>
    </source>
</evidence>
<dbReference type="Proteomes" id="UP000616499">
    <property type="component" value="Unassembled WGS sequence"/>
</dbReference>
<feature type="domain" description="2Fe-2S ferredoxin-type" evidence="1">
    <location>
        <begin position="2"/>
        <end position="88"/>
    </location>
</feature>
<proteinExistence type="predicted"/>
<dbReference type="CDD" id="cd00207">
    <property type="entry name" value="fer2"/>
    <property type="match status" value="1"/>
</dbReference>
<accession>A0ABQ2GNF2</accession>
<dbReference type="PROSITE" id="PS51384">
    <property type="entry name" value="FAD_FR"/>
    <property type="match status" value="1"/>
</dbReference>
<organism evidence="3 4">
    <name type="scientific">Pseudomonas asuensis</name>
    <dbReference type="NCBI Taxonomy" id="1825787"/>
    <lineage>
        <taxon>Bacteria</taxon>
        <taxon>Pseudomonadati</taxon>
        <taxon>Pseudomonadota</taxon>
        <taxon>Gammaproteobacteria</taxon>
        <taxon>Pseudomonadales</taxon>
        <taxon>Pseudomonadaceae</taxon>
        <taxon>Pseudomonas</taxon>
    </lineage>
</organism>
<dbReference type="InterPro" id="IPR036010">
    <property type="entry name" value="2Fe-2S_ferredoxin-like_sf"/>
</dbReference>
<dbReference type="SUPFAM" id="SSF54292">
    <property type="entry name" value="2Fe-2S ferredoxin-like"/>
    <property type="match status" value="1"/>
</dbReference>
<dbReference type="Pfam" id="PF00111">
    <property type="entry name" value="Fer2"/>
    <property type="match status" value="1"/>
</dbReference>
<dbReference type="PANTHER" id="PTHR47354">
    <property type="entry name" value="NADH OXIDOREDUCTASE HCR"/>
    <property type="match status" value="1"/>
</dbReference>
<gene>
    <name evidence="3" type="ORF">GCM10009425_15540</name>
</gene>
<evidence type="ECO:0000313" key="3">
    <source>
        <dbReference type="EMBL" id="GGM05074.1"/>
    </source>
</evidence>
<name>A0ABQ2GNF2_9PSED</name>
<reference evidence="4" key="1">
    <citation type="journal article" date="2019" name="Int. J. Syst. Evol. Microbiol.">
        <title>The Global Catalogue of Microorganisms (GCM) 10K type strain sequencing project: providing services to taxonomists for standard genome sequencing and annotation.</title>
        <authorList>
            <consortium name="The Broad Institute Genomics Platform"/>
            <consortium name="The Broad Institute Genome Sequencing Center for Infectious Disease"/>
            <person name="Wu L."/>
            <person name="Ma J."/>
        </authorList>
    </citation>
    <scope>NUCLEOTIDE SEQUENCE [LARGE SCALE GENOMIC DNA]</scope>
    <source>
        <strain evidence="4">JCM 13501</strain>
    </source>
</reference>
<dbReference type="Gene3D" id="3.40.50.80">
    <property type="entry name" value="Nucleotide-binding domain of ferredoxin-NADP reductase (FNR) module"/>
    <property type="match status" value="1"/>
</dbReference>
<dbReference type="SUPFAM" id="SSF63380">
    <property type="entry name" value="Riboflavin synthase domain-like"/>
    <property type="match status" value="1"/>
</dbReference>
<evidence type="ECO:0000259" key="1">
    <source>
        <dbReference type="PROSITE" id="PS51085"/>
    </source>
</evidence>
<sequence length="312" mass="33850">MPKLEVGASAWAVESGSNLLDNLLSAGQVVPFSCRAGSCHACLVRCLEGYVKDALPDALTAEERAEGWRLACQCQIAGDLRVAVFDPKVDGIPATLIAVDWLSVDVVRLRVQPERPVRYQPGQSIVLWVGGIARSYSIASLPGEAVWLEFHIDCGRPGRFCEVARGFTPGDKLSLGALNPSALHYPADRPDSPLLLLASGSGLAPLWGILHEALRQEHAGPITIVHRARQGGEHYLRTALDALVAEHNGLSAEYLDKETWESWLKGFWLSSRHTVTLACGSPVFIEAVSRRLFMAGLPRGQLLTETFVSKAI</sequence>
<feature type="domain" description="FAD-binding FR-type" evidence="2">
    <location>
        <begin position="89"/>
        <end position="187"/>
    </location>
</feature>
<dbReference type="InterPro" id="IPR039261">
    <property type="entry name" value="FNR_nucleotide-bd"/>
</dbReference>
<dbReference type="Gene3D" id="2.40.30.10">
    <property type="entry name" value="Translation factors"/>
    <property type="match status" value="1"/>
</dbReference>
<dbReference type="InterPro" id="IPR017927">
    <property type="entry name" value="FAD-bd_FR_type"/>
</dbReference>
<dbReference type="Gene3D" id="3.10.20.30">
    <property type="match status" value="1"/>
</dbReference>
<evidence type="ECO:0008006" key="5">
    <source>
        <dbReference type="Google" id="ProtNLM"/>
    </source>
</evidence>
<dbReference type="RefSeq" id="WP_188865554.1">
    <property type="nucleotide sequence ID" value="NZ_BMNW01000003.1"/>
</dbReference>